<feature type="transmembrane region" description="Helical" evidence="8">
    <location>
        <begin position="311"/>
        <end position="333"/>
    </location>
</feature>
<feature type="transmembrane region" description="Helical" evidence="8">
    <location>
        <begin position="277"/>
        <end position="299"/>
    </location>
</feature>
<dbReference type="InterPro" id="IPR004710">
    <property type="entry name" value="Bilac:Na_transpt"/>
</dbReference>
<keyword evidence="9" id="KW-0732">Signal</keyword>
<dbReference type="GO" id="GO:0015293">
    <property type="term" value="F:symporter activity"/>
    <property type="evidence" value="ECO:0007669"/>
    <property type="project" value="UniProtKB-KW"/>
</dbReference>
<dbReference type="GO" id="GO:0016020">
    <property type="term" value="C:membrane"/>
    <property type="evidence" value="ECO:0007669"/>
    <property type="project" value="UniProtKB-SubCell"/>
</dbReference>
<evidence type="ECO:0000256" key="7">
    <source>
        <dbReference type="SAM" id="MobiDB-lite"/>
    </source>
</evidence>
<feature type="signal peptide" evidence="9">
    <location>
        <begin position="1"/>
        <end position="22"/>
    </location>
</feature>
<keyword evidence="4" id="KW-0769">Symport</keyword>
<dbReference type="PANTHER" id="PTHR10361:SF28">
    <property type="entry name" value="P3 PROTEIN-RELATED"/>
    <property type="match status" value="1"/>
</dbReference>
<sequence>MNRTTLWAVLIVMLSSIELVDSQTDGDTKPDTTKVPPTQDMSDQLVTVNVISNIGRPGALLFSLDVTAVFLMNYTLRCLSLDTVYALTAMTMSPNVARIDNSKFNISCATAVPWLSPNSTANSTMPLLGDITLEDDNQGKQPSYVGYVHGRINVTLVTNNIGRSFLLILADRIAGVDPSNQTQPFSGAQSNHQGFITRSDINGSLDNNGASIGAPVSPGMPQLPPNTVGRAMIIVMQLPRPIDTIFRILLYIFIILATTGMGVKVEISVIKAVLKKPVAPIIGLVCQYVGMPLIAFLIAKTIPQESAAISLGIFTCGIVPGGGPSNMFTYLLGGDLSLSIAMTTISSVAALGLIPFWIFTLGSLFKDDTVNLKIPYENILETLAIAILPIFLGIFIKYKLPKVAKVVTKILKPVLMIVVLFITSLGIYTNLFIFKMIKPMTIAAGCLLPYIGYIVGGLIAFLCCQSWTRVKTIAIETGIQNMGIAFLIVYLSLPPPDNQLAVVGPASSAIMTPLPLLVLVVFYFLYQRRQNTKGDKSAEVDVVNNNEEKTTLTTSQEDNEMSSSAQDKKTSRFKLFKKNNKEDEKRKEVKKNEAKRLALKKLAEGEGTAAIIVLWQKLTKGKVVEDPGKALLNQEAIVAAPEKELSLVANRPVSRSKPPSQSKQTAQSVEANRPVSRSKPPSQSKQTAQSVEANRPVSRSKPPSQSKQTAQSVEANRPVSRSKPPSQSKQTAQSVEANRPVSRSVISLVVSFVNLVVSFVNLVVSFVNLVVSFVNLVVSFVNLVVSFVNLVVSFVNLVVSFVNLVVSFVNLVVSFVNLVVSFVNLVVSFVNLVVSFVNLVVSFVNLVVSFVNLVVSFVNLVVSFVNLVVSFVNLVVSFVNLVVSFVNLVVSFVNLVVSFVNLVVSFVNLVVSFVNLVVSFVNLVVSFVNLVVSYF</sequence>
<comment type="caution">
    <text evidence="10">The sequence shown here is derived from an EMBL/GenBank/DDBJ whole genome shotgun (WGS) entry which is preliminary data.</text>
</comment>
<keyword evidence="6 8" id="KW-0472">Membrane</keyword>
<feature type="transmembrane region" description="Helical" evidence="8">
    <location>
        <begin position="843"/>
        <end position="869"/>
    </location>
</feature>
<evidence type="ECO:0000313" key="11">
    <source>
        <dbReference type="Proteomes" id="UP001233172"/>
    </source>
</evidence>
<feature type="compositionally biased region" description="Polar residues" evidence="7">
    <location>
        <begin position="679"/>
        <end position="692"/>
    </location>
</feature>
<keyword evidence="3 8" id="KW-0812">Transmembrane</keyword>
<keyword evidence="4" id="KW-0813">Transport</keyword>
<dbReference type="InterPro" id="IPR038770">
    <property type="entry name" value="Na+/solute_symporter_sf"/>
</dbReference>
<feature type="transmembrane region" description="Helical" evidence="8">
    <location>
        <begin position="379"/>
        <end position="398"/>
    </location>
</feature>
<accession>A0AAD8EZ71</accession>
<evidence type="ECO:0000256" key="5">
    <source>
        <dbReference type="ARBA" id="ARBA00022989"/>
    </source>
</evidence>
<dbReference type="EMBL" id="JASAOG010000198">
    <property type="protein sequence ID" value="KAK0044436.1"/>
    <property type="molecule type" value="Genomic_DNA"/>
</dbReference>
<evidence type="ECO:0000256" key="2">
    <source>
        <dbReference type="ARBA" id="ARBA00006528"/>
    </source>
</evidence>
<reference evidence="10" key="1">
    <citation type="journal article" date="2023" name="PLoS Negl. Trop. Dis.">
        <title>A genome sequence for Biomphalaria pfeifferi, the major vector snail for the human-infecting parasite Schistosoma mansoni.</title>
        <authorList>
            <person name="Bu L."/>
            <person name="Lu L."/>
            <person name="Laidemitt M.R."/>
            <person name="Zhang S.M."/>
            <person name="Mutuku M."/>
            <person name="Mkoji G."/>
            <person name="Steinauer M."/>
            <person name="Loker E.S."/>
        </authorList>
    </citation>
    <scope>NUCLEOTIDE SEQUENCE</scope>
    <source>
        <strain evidence="10">KasaAsao</strain>
    </source>
</reference>
<feature type="transmembrane region" description="Helical" evidence="8">
    <location>
        <begin position="340"/>
        <end position="359"/>
    </location>
</feature>
<keyword evidence="5 8" id="KW-1133">Transmembrane helix</keyword>
<dbReference type="PANTHER" id="PTHR10361">
    <property type="entry name" value="SODIUM-BILE ACID COTRANSPORTER"/>
    <property type="match status" value="1"/>
</dbReference>
<feature type="transmembrane region" description="Helical" evidence="8">
    <location>
        <begin position="745"/>
        <end position="767"/>
    </location>
</feature>
<name>A0AAD8EZ71_BIOPF</name>
<feature type="transmembrane region" description="Helical" evidence="8">
    <location>
        <begin position="505"/>
        <end position="526"/>
    </location>
</feature>
<feature type="transmembrane region" description="Helical" evidence="8">
    <location>
        <begin position="811"/>
        <end position="837"/>
    </location>
</feature>
<keyword evidence="11" id="KW-1185">Reference proteome</keyword>
<evidence type="ECO:0000256" key="6">
    <source>
        <dbReference type="ARBA" id="ARBA00023136"/>
    </source>
</evidence>
<feature type="compositionally biased region" description="Polar residues" evidence="7">
    <location>
        <begin position="551"/>
        <end position="565"/>
    </location>
</feature>
<feature type="transmembrane region" description="Helical" evidence="8">
    <location>
        <begin position="910"/>
        <end position="932"/>
    </location>
</feature>
<feature type="compositionally biased region" description="Polar residues" evidence="7">
    <location>
        <begin position="657"/>
        <end position="670"/>
    </location>
</feature>
<feature type="transmembrane region" description="Helical" evidence="8">
    <location>
        <begin position="245"/>
        <end position="265"/>
    </location>
</feature>
<organism evidence="10 11">
    <name type="scientific">Biomphalaria pfeifferi</name>
    <name type="common">Bloodfluke planorb</name>
    <name type="synonym">Freshwater snail</name>
    <dbReference type="NCBI Taxonomy" id="112525"/>
    <lineage>
        <taxon>Eukaryota</taxon>
        <taxon>Metazoa</taxon>
        <taxon>Spiralia</taxon>
        <taxon>Lophotrochozoa</taxon>
        <taxon>Mollusca</taxon>
        <taxon>Gastropoda</taxon>
        <taxon>Heterobranchia</taxon>
        <taxon>Euthyneura</taxon>
        <taxon>Panpulmonata</taxon>
        <taxon>Hygrophila</taxon>
        <taxon>Lymnaeoidea</taxon>
        <taxon>Planorbidae</taxon>
        <taxon>Biomphalaria</taxon>
    </lineage>
</organism>
<feature type="transmembrane region" description="Helical" evidence="8">
    <location>
        <begin position="440"/>
        <end position="461"/>
    </location>
</feature>
<reference evidence="10" key="2">
    <citation type="submission" date="2023-04" db="EMBL/GenBank/DDBJ databases">
        <authorList>
            <person name="Bu L."/>
            <person name="Lu L."/>
            <person name="Laidemitt M.R."/>
            <person name="Zhang S.M."/>
            <person name="Mutuku M."/>
            <person name="Mkoji G."/>
            <person name="Steinauer M."/>
            <person name="Loker E.S."/>
        </authorList>
    </citation>
    <scope>NUCLEOTIDE SEQUENCE</scope>
    <source>
        <strain evidence="10">KasaAsao</strain>
        <tissue evidence="10">Whole Snail</tissue>
    </source>
</reference>
<evidence type="ECO:0000256" key="9">
    <source>
        <dbReference type="SAM" id="SignalP"/>
    </source>
</evidence>
<protein>
    <submittedName>
        <fullName evidence="10">Solute carrier family 10 member 6</fullName>
    </submittedName>
</protein>
<evidence type="ECO:0000256" key="1">
    <source>
        <dbReference type="ARBA" id="ARBA00004141"/>
    </source>
</evidence>
<evidence type="ECO:0000256" key="4">
    <source>
        <dbReference type="ARBA" id="ARBA00022847"/>
    </source>
</evidence>
<feature type="region of interest" description="Disordered" evidence="7">
    <location>
        <begin position="536"/>
        <end position="571"/>
    </location>
</feature>
<comment type="subcellular location">
    <subcellularLocation>
        <location evidence="1">Membrane</location>
        <topology evidence="1">Multi-pass membrane protein</topology>
    </subcellularLocation>
</comment>
<feature type="region of interest" description="Disordered" evidence="7">
    <location>
        <begin position="649"/>
        <end position="735"/>
    </location>
</feature>
<dbReference type="Proteomes" id="UP001233172">
    <property type="component" value="Unassembled WGS sequence"/>
</dbReference>
<evidence type="ECO:0000256" key="8">
    <source>
        <dbReference type="SAM" id="Phobius"/>
    </source>
</evidence>
<feature type="transmembrane region" description="Helical" evidence="8">
    <location>
        <begin position="881"/>
        <end position="904"/>
    </location>
</feature>
<evidence type="ECO:0000256" key="3">
    <source>
        <dbReference type="ARBA" id="ARBA00022692"/>
    </source>
</evidence>
<proteinExistence type="inferred from homology"/>
<feature type="transmembrane region" description="Helical" evidence="8">
    <location>
        <begin position="410"/>
        <end position="434"/>
    </location>
</feature>
<dbReference type="AlphaFoldDB" id="A0AAD8EZ71"/>
<dbReference type="Gene3D" id="1.20.1530.20">
    <property type="match status" value="1"/>
</dbReference>
<gene>
    <name evidence="10" type="ORF">Bpfe_026121</name>
</gene>
<feature type="chain" id="PRO_5042079454" evidence="9">
    <location>
        <begin position="23"/>
        <end position="935"/>
    </location>
</feature>
<feature type="transmembrane region" description="Helical" evidence="8">
    <location>
        <begin position="773"/>
        <end position="799"/>
    </location>
</feature>
<feature type="compositionally biased region" description="Polar residues" evidence="7">
    <location>
        <begin position="723"/>
        <end position="735"/>
    </location>
</feature>
<comment type="similarity">
    <text evidence="2">Belongs to the bile acid:sodium symporter (BASS) (TC 2.A.28) family.</text>
</comment>
<feature type="compositionally biased region" description="Polar residues" evidence="7">
    <location>
        <begin position="701"/>
        <end position="714"/>
    </location>
</feature>
<feature type="transmembrane region" description="Helical" evidence="8">
    <location>
        <begin position="473"/>
        <end position="493"/>
    </location>
</feature>
<dbReference type="InterPro" id="IPR002657">
    <property type="entry name" value="BilAc:Na_symport/Acr3"/>
</dbReference>
<evidence type="ECO:0000313" key="10">
    <source>
        <dbReference type="EMBL" id="KAK0044436.1"/>
    </source>
</evidence>
<dbReference type="Pfam" id="PF01758">
    <property type="entry name" value="SBF"/>
    <property type="match status" value="1"/>
</dbReference>